<accession>L1JZV7</accession>
<evidence type="ECO:0000313" key="3">
    <source>
        <dbReference type="EnsemblProtists" id="EKX54141"/>
    </source>
</evidence>
<dbReference type="eggNOG" id="ENOG502QSRQ">
    <property type="taxonomic scope" value="Eukaryota"/>
</dbReference>
<reference evidence="4" key="2">
    <citation type="submission" date="2012-11" db="EMBL/GenBank/DDBJ databases">
        <authorList>
            <person name="Kuo A."/>
            <person name="Curtis B.A."/>
            <person name="Tanifuji G."/>
            <person name="Burki F."/>
            <person name="Gruber A."/>
            <person name="Irimia M."/>
            <person name="Maruyama S."/>
            <person name="Arias M.C."/>
            <person name="Ball S.G."/>
            <person name="Gile G.H."/>
            <person name="Hirakawa Y."/>
            <person name="Hopkins J.F."/>
            <person name="Rensing S.A."/>
            <person name="Schmutz J."/>
            <person name="Symeonidi A."/>
            <person name="Elias M."/>
            <person name="Eveleigh R.J."/>
            <person name="Herman E.K."/>
            <person name="Klute M.J."/>
            <person name="Nakayama T."/>
            <person name="Obornik M."/>
            <person name="Reyes-Prieto A."/>
            <person name="Armbrust E.V."/>
            <person name="Aves S.J."/>
            <person name="Beiko R.G."/>
            <person name="Coutinho P."/>
            <person name="Dacks J.B."/>
            <person name="Durnford D.G."/>
            <person name="Fast N.M."/>
            <person name="Green B.R."/>
            <person name="Grisdale C."/>
            <person name="Hempe F."/>
            <person name="Henrissat B."/>
            <person name="Hoppner M.P."/>
            <person name="Ishida K.-I."/>
            <person name="Kim E."/>
            <person name="Koreny L."/>
            <person name="Kroth P.G."/>
            <person name="Liu Y."/>
            <person name="Malik S.-B."/>
            <person name="Maier U.G."/>
            <person name="McRose D."/>
            <person name="Mock T."/>
            <person name="Neilson J.A."/>
            <person name="Onodera N.T."/>
            <person name="Poole A.M."/>
            <person name="Pritham E.J."/>
            <person name="Richards T.A."/>
            <person name="Rocap G."/>
            <person name="Roy S.W."/>
            <person name="Sarai C."/>
            <person name="Schaack S."/>
            <person name="Shirato S."/>
            <person name="Slamovits C.H."/>
            <person name="Spencer D.F."/>
            <person name="Suzuki S."/>
            <person name="Worden A.Z."/>
            <person name="Zauner S."/>
            <person name="Barry K."/>
            <person name="Bell C."/>
            <person name="Bharti A.K."/>
            <person name="Crow J.A."/>
            <person name="Grimwood J."/>
            <person name="Kramer R."/>
            <person name="Lindquist E."/>
            <person name="Lucas S."/>
            <person name="Salamov A."/>
            <person name="McFadden G.I."/>
            <person name="Lane C.E."/>
            <person name="Keeling P.J."/>
            <person name="Gray M.W."/>
            <person name="Grigoriev I.V."/>
            <person name="Archibald J.M."/>
        </authorList>
    </citation>
    <scope>NUCLEOTIDE SEQUENCE</scope>
    <source>
        <strain evidence="4">CCMP2712</strain>
    </source>
</reference>
<gene>
    <name evidence="2" type="ORF">GUITHDRAFT_150165</name>
</gene>
<dbReference type="PaxDb" id="55529-EKX54141"/>
<dbReference type="AlphaFoldDB" id="L1JZV7"/>
<dbReference type="EMBL" id="JH992968">
    <property type="protein sequence ID" value="EKX54141.1"/>
    <property type="molecule type" value="Genomic_DNA"/>
</dbReference>
<keyword evidence="4" id="KW-1185">Reference proteome</keyword>
<sequence length="355" mass="38848">MAAVVMSLGTACAFHGPLPLSPSSFSLAWPTSSRSLPLSPVSQSCSAFSPLVSSGKQFAKVSLRMAGTFGNNEDPEDERGNSLPLFYRSDNGTRDSEFRGIQSRDDGPINPYVEMLESISPGEMVGQFMATASPRVQTAVKNTIMGLLGSLRASPAFDASIVTTQRAMASLMFQLEMTGYMFRNAEYRLSLQKSLLEALPPSIEEEKTPSPSVKGKITVTMPDGKEIEVDANAYVSELSREVKQLKSELLSLQKQNDMDEVQDILGFVQRLDNKEMQSLTSSVSPEVLDAMRKLVDTVIKGMGADPSLMNEGIEIITEVPASTLAQLCMWQLVVGYNLREMEAREELNKRLPGKE</sequence>
<dbReference type="Pfam" id="PF05542">
    <property type="entry name" value="DUF760"/>
    <property type="match status" value="2"/>
</dbReference>
<dbReference type="KEGG" id="gtt:GUITHDRAFT_150165"/>
<evidence type="ECO:0000256" key="1">
    <source>
        <dbReference type="SAM" id="Coils"/>
    </source>
</evidence>
<dbReference type="InterPro" id="IPR008479">
    <property type="entry name" value="DUF760"/>
</dbReference>
<keyword evidence="1" id="KW-0175">Coiled coil</keyword>
<organism evidence="2">
    <name type="scientific">Guillardia theta (strain CCMP2712)</name>
    <name type="common">Cryptophyte</name>
    <dbReference type="NCBI Taxonomy" id="905079"/>
    <lineage>
        <taxon>Eukaryota</taxon>
        <taxon>Cryptophyceae</taxon>
        <taxon>Pyrenomonadales</taxon>
        <taxon>Geminigeraceae</taxon>
        <taxon>Guillardia</taxon>
    </lineage>
</organism>
<dbReference type="PANTHER" id="PTHR33598">
    <property type="entry name" value="OS02G0833400 PROTEIN"/>
    <property type="match status" value="1"/>
</dbReference>
<dbReference type="OrthoDB" id="4115at2759"/>
<reference evidence="3" key="3">
    <citation type="submission" date="2016-03" db="UniProtKB">
        <authorList>
            <consortium name="EnsemblProtists"/>
        </authorList>
    </citation>
    <scope>IDENTIFICATION</scope>
</reference>
<dbReference type="GeneID" id="17310757"/>
<dbReference type="Proteomes" id="UP000011087">
    <property type="component" value="Unassembled WGS sequence"/>
</dbReference>
<name>L1JZV7_GUITC</name>
<dbReference type="RefSeq" id="XP_005841121.1">
    <property type="nucleotide sequence ID" value="XM_005841064.1"/>
</dbReference>
<proteinExistence type="predicted"/>
<protein>
    <submittedName>
        <fullName evidence="2 3">Uncharacterized protein</fullName>
    </submittedName>
</protein>
<dbReference type="STRING" id="905079.L1JZV7"/>
<feature type="coiled-coil region" evidence="1">
    <location>
        <begin position="235"/>
        <end position="262"/>
    </location>
</feature>
<reference evidence="2 4" key="1">
    <citation type="journal article" date="2012" name="Nature">
        <title>Algal genomes reveal evolutionary mosaicism and the fate of nucleomorphs.</title>
        <authorList>
            <consortium name="DOE Joint Genome Institute"/>
            <person name="Curtis B.A."/>
            <person name="Tanifuji G."/>
            <person name="Burki F."/>
            <person name="Gruber A."/>
            <person name="Irimia M."/>
            <person name="Maruyama S."/>
            <person name="Arias M.C."/>
            <person name="Ball S.G."/>
            <person name="Gile G.H."/>
            <person name="Hirakawa Y."/>
            <person name="Hopkins J.F."/>
            <person name="Kuo A."/>
            <person name="Rensing S.A."/>
            <person name="Schmutz J."/>
            <person name="Symeonidi A."/>
            <person name="Elias M."/>
            <person name="Eveleigh R.J."/>
            <person name="Herman E.K."/>
            <person name="Klute M.J."/>
            <person name="Nakayama T."/>
            <person name="Obornik M."/>
            <person name="Reyes-Prieto A."/>
            <person name="Armbrust E.V."/>
            <person name="Aves S.J."/>
            <person name="Beiko R.G."/>
            <person name="Coutinho P."/>
            <person name="Dacks J.B."/>
            <person name="Durnford D.G."/>
            <person name="Fast N.M."/>
            <person name="Green B.R."/>
            <person name="Grisdale C.J."/>
            <person name="Hempel F."/>
            <person name="Henrissat B."/>
            <person name="Hoppner M.P."/>
            <person name="Ishida K."/>
            <person name="Kim E."/>
            <person name="Koreny L."/>
            <person name="Kroth P.G."/>
            <person name="Liu Y."/>
            <person name="Malik S.B."/>
            <person name="Maier U.G."/>
            <person name="McRose D."/>
            <person name="Mock T."/>
            <person name="Neilson J.A."/>
            <person name="Onodera N.T."/>
            <person name="Poole A.M."/>
            <person name="Pritham E.J."/>
            <person name="Richards T.A."/>
            <person name="Rocap G."/>
            <person name="Roy S.W."/>
            <person name="Sarai C."/>
            <person name="Schaack S."/>
            <person name="Shirato S."/>
            <person name="Slamovits C.H."/>
            <person name="Spencer D.F."/>
            <person name="Suzuki S."/>
            <person name="Worden A.Z."/>
            <person name="Zauner S."/>
            <person name="Barry K."/>
            <person name="Bell C."/>
            <person name="Bharti A.K."/>
            <person name="Crow J.A."/>
            <person name="Grimwood J."/>
            <person name="Kramer R."/>
            <person name="Lindquist E."/>
            <person name="Lucas S."/>
            <person name="Salamov A."/>
            <person name="McFadden G.I."/>
            <person name="Lane C.E."/>
            <person name="Keeling P.J."/>
            <person name="Gray M.W."/>
            <person name="Grigoriev I.V."/>
            <person name="Archibald J.M."/>
        </authorList>
    </citation>
    <scope>NUCLEOTIDE SEQUENCE</scope>
    <source>
        <strain evidence="2 4">CCMP2712</strain>
    </source>
</reference>
<dbReference type="OMA" id="PAQMKTS"/>
<dbReference type="HOGENOM" id="CLU_781786_0_0_1"/>
<dbReference type="EnsemblProtists" id="EKX54141">
    <property type="protein sequence ID" value="EKX54141"/>
    <property type="gene ID" value="GUITHDRAFT_150165"/>
</dbReference>
<evidence type="ECO:0000313" key="2">
    <source>
        <dbReference type="EMBL" id="EKX54141.1"/>
    </source>
</evidence>
<evidence type="ECO:0000313" key="4">
    <source>
        <dbReference type="Proteomes" id="UP000011087"/>
    </source>
</evidence>
<dbReference type="PANTHER" id="PTHR33598:SF4">
    <property type="entry name" value="OS02G0833400 PROTEIN"/>
    <property type="match status" value="1"/>
</dbReference>